<dbReference type="PROSITE" id="PS51142">
    <property type="entry name" value="NAS"/>
    <property type="match status" value="1"/>
</dbReference>
<reference evidence="3 4" key="1">
    <citation type="submission" date="2023-03" db="EMBL/GenBank/DDBJ databases">
        <title>Draft genome sequence of the bacteria which degrade cell wall of Tricholomamatutake.</title>
        <authorList>
            <person name="Konishi Y."/>
            <person name="Fukuta Y."/>
            <person name="Shirasaka N."/>
        </authorList>
    </citation>
    <scope>NUCLEOTIDE SEQUENCE [LARGE SCALE GENOMIC DNA]</scope>
    <source>
        <strain evidence="4">mu1</strain>
    </source>
</reference>
<accession>A0ABQ6G6Y4</accession>
<dbReference type="Gene3D" id="3.40.50.150">
    <property type="entry name" value="Vaccinia Virus protein VP39"/>
    <property type="match status" value="1"/>
</dbReference>
<dbReference type="RefSeq" id="WP_284237424.1">
    <property type="nucleotide sequence ID" value="NZ_BSSQ01000004.1"/>
</dbReference>
<keyword evidence="1" id="KW-0808">Transferase</keyword>
<dbReference type="Pfam" id="PF03059">
    <property type="entry name" value="NAS"/>
    <property type="match status" value="1"/>
</dbReference>
<protein>
    <recommendedName>
        <fullName evidence="5">Nicotianamine synthase</fullName>
    </recommendedName>
</protein>
<dbReference type="InterPro" id="IPR029063">
    <property type="entry name" value="SAM-dependent_MTases_sf"/>
</dbReference>
<name>A0ABQ6G6Y4_9BACL</name>
<organism evidence="3 4">
    <name type="scientific">Paenibacillus glycanilyticus</name>
    <dbReference type="NCBI Taxonomy" id="126569"/>
    <lineage>
        <taxon>Bacteria</taxon>
        <taxon>Bacillati</taxon>
        <taxon>Bacillota</taxon>
        <taxon>Bacilli</taxon>
        <taxon>Bacillales</taxon>
        <taxon>Paenibacillaceae</taxon>
        <taxon>Paenibacillus</taxon>
    </lineage>
</organism>
<evidence type="ECO:0000256" key="2">
    <source>
        <dbReference type="ARBA" id="ARBA00022691"/>
    </source>
</evidence>
<evidence type="ECO:0000256" key="1">
    <source>
        <dbReference type="ARBA" id="ARBA00022679"/>
    </source>
</evidence>
<dbReference type="Proteomes" id="UP001157114">
    <property type="component" value="Unassembled WGS sequence"/>
</dbReference>
<dbReference type="SUPFAM" id="SSF53335">
    <property type="entry name" value="S-adenosyl-L-methionine-dependent methyltransferases"/>
    <property type="match status" value="1"/>
</dbReference>
<dbReference type="PANTHER" id="PTHR32266:SF12">
    <property type="entry name" value="NICOTIANAMINE SYNTHASE 3"/>
    <property type="match status" value="1"/>
</dbReference>
<sequence>MEGYGLPRWLMVNDFIAFIRETNELLQKESDLSPANPTVTGVINLLFVQLRSRYSPEEVQAVLSHEYIQSNQRQLQDKLSEAEFLTELSDSRKACESRDSGLDAVKWLPNWPVYIELVKQELFTLQQYTEANRESEQSPIVFVGSGPMPLSSILLHLFGGVEVICVEKDATAYEASRALLEHMGFGAKVKVVLEDGSRFDYGPYRRVFVASLVKNKQAVLEQIRCTSSNPLVAIRTAEGMKQIMYESIEVDTLTSQGWRVLGRTSPDEKVVINSTLFLQ</sequence>
<dbReference type="PANTHER" id="PTHR32266">
    <property type="entry name" value="NICOTIANAMINE SYNTHASE 3"/>
    <property type="match status" value="1"/>
</dbReference>
<evidence type="ECO:0000313" key="3">
    <source>
        <dbReference type="EMBL" id="GLX66709.1"/>
    </source>
</evidence>
<proteinExistence type="predicted"/>
<gene>
    <name evidence="3" type="ORF">MU1_10530</name>
</gene>
<evidence type="ECO:0008006" key="5">
    <source>
        <dbReference type="Google" id="ProtNLM"/>
    </source>
</evidence>
<evidence type="ECO:0000313" key="4">
    <source>
        <dbReference type="Proteomes" id="UP001157114"/>
    </source>
</evidence>
<dbReference type="InterPro" id="IPR004298">
    <property type="entry name" value="Nicotian_synth"/>
</dbReference>
<keyword evidence="2" id="KW-0949">S-adenosyl-L-methionine</keyword>
<keyword evidence="4" id="KW-1185">Reference proteome</keyword>
<dbReference type="EMBL" id="BSSQ01000004">
    <property type="protein sequence ID" value="GLX66709.1"/>
    <property type="molecule type" value="Genomic_DNA"/>
</dbReference>
<comment type="caution">
    <text evidence="3">The sequence shown here is derived from an EMBL/GenBank/DDBJ whole genome shotgun (WGS) entry which is preliminary data.</text>
</comment>